<organism evidence="1 2">
    <name type="scientific">Necator americanus</name>
    <name type="common">Human hookworm</name>
    <dbReference type="NCBI Taxonomy" id="51031"/>
    <lineage>
        <taxon>Eukaryota</taxon>
        <taxon>Metazoa</taxon>
        <taxon>Ecdysozoa</taxon>
        <taxon>Nematoda</taxon>
        <taxon>Chromadorea</taxon>
        <taxon>Rhabditida</taxon>
        <taxon>Rhabditina</taxon>
        <taxon>Rhabditomorpha</taxon>
        <taxon>Strongyloidea</taxon>
        <taxon>Ancylostomatidae</taxon>
        <taxon>Bunostominae</taxon>
        <taxon>Necator</taxon>
    </lineage>
</organism>
<evidence type="ECO:0000313" key="1">
    <source>
        <dbReference type="EMBL" id="KAK6734755.1"/>
    </source>
</evidence>
<keyword evidence="2" id="KW-1185">Reference proteome</keyword>
<accession>A0ABR1C9D9</accession>
<reference evidence="1 2" key="1">
    <citation type="submission" date="2023-08" db="EMBL/GenBank/DDBJ databases">
        <title>A Necator americanus chromosomal reference genome.</title>
        <authorList>
            <person name="Ilik V."/>
            <person name="Petrzelkova K.J."/>
            <person name="Pardy F."/>
            <person name="Fuh T."/>
            <person name="Niatou-Singa F.S."/>
            <person name="Gouil Q."/>
            <person name="Baker L."/>
            <person name="Ritchie M.E."/>
            <person name="Jex A.R."/>
            <person name="Gazzola D."/>
            <person name="Li H."/>
            <person name="Toshio Fujiwara R."/>
            <person name="Zhan B."/>
            <person name="Aroian R.V."/>
            <person name="Pafco B."/>
            <person name="Schwarz E.M."/>
        </authorList>
    </citation>
    <scope>NUCLEOTIDE SEQUENCE [LARGE SCALE GENOMIC DNA]</scope>
    <source>
        <strain evidence="1 2">Aroian</strain>
        <tissue evidence="1">Whole animal</tissue>
    </source>
</reference>
<proteinExistence type="predicted"/>
<sequence length="103" mass="11560">MAATRYERDIQQRCAAATWFVKAQLLNEVPVVDPHHQRSQSVSLPIRNSLYHDVQIGNLGSVVNCDGGARLHENEAVQTNALLLLANGAITKNFTQKWMWCTE</sequence>
<comment type="caution">
    <text evidence="1">The sequence shown here is derived from an EMBL/GenBank/DDBJ whole genome shotgun (WGS) entry which is preliminary data.</text>
</comment>
<protein>
    <submittedName>
        <fullName evidence="1">Uncharacterized protein</fullName>
    </submittedName>
</protein>
<gene>
    <name evidence="1" type="primary">Necator_chrII.g5926</name>
    <name evidence="1" type="ORF">RB195_018133</name>
</gene>
<evidence type="ECO:0000313" key="2">
    <source>
        <dbReference type="Proteomes" id="UP001303046"/>
    </source>
</evidence>
<name>A0ABR1C9D9_NECAM</name>
<dbReference type="EMBL" id="JAVFWL010000002">
    <property type="protein sequence ID" value="KAK6734755.1"/>
    <property type="molecule type" value="Genomic_DNA"/>
</dbReference>
<dbReference type="Proteomes" id="UP001303046">
    <property type="component" value="Unassembled WGS sequence"/>
</dbReference>